<accession>A0A838XXY2</accession>
<evidence type="ECO:0000259" key="2">
    <source>
        <dbReference type="Pfam" id="PF21697"/>
    </source>
</evidence>
<dbReference type="PANTHER" id="PTHR30005">
    <property type="entry name" value="EXOPOLYPHOSPHATASE"/>
    <property type="match status" value="1"/>
</dbReference>
<dbReference type="InterPro" id="IPR050273">
    <property type="entry name" value="GppA/Ppx_hydrolase"/>
</dbReference>
<feature type="domain" description="Ppx/GppA phosphatase N-terminal" evidence="1">
    <location>
        <begin position="11"/>
        <end position="290"/>
    </location>
</feature>
<dbReference type="InterPro" id="IPR003695">
    <property type="entry name" value="Ppx_GppA_N"/>
</dbReference>
<organism evidence="3 4">
    <name type="scientific">Stappia taiwanensis</name>
    <dbReference type="NCBI Taxonomy" id="992267"/>
    <lineage>
        <taxon>Bacteria</taxon>
        <taxon>Pseudomonadati</taxon>
        <taxon>Pseudomonadota</taxon>
        <taxon>Alphaproteobacteria</taxon>
        <taxon>Hyphomicrobiales</taxon>
        <taxon>Stappiaceae</taxon>
        <taxon>Stappia</taxon>
    </lineage>
</organism>
<dbReference type="CDD" id="cd24052">
    <property type="entry name" value="ASKHA_NBD_HpPPX-GppA-like"/>
    <property type="match status" value="1"/>
</dbReference>
<keyword evidence="4" id="KW-1185">Reference proteome</keyword>
<evidence type="ECO:0000259" key="1">
    <source>
        <dbReference type="Pfam" id="PF02541"/>
    </source>
</evidence>
<dbReference type="GO" id="GO:0016462">
    <property type="term" value="F:pyrophosphatase activity"/>
    <property type="evidence" value="ECO:0007669"/>
    <property type="project" value="TreeGrafter"/>
</dbReference>
<feature type="domain" description="Exopolyphosphatase C-terminal" evidence="2">
    <location>
        <begin position="298"/>
        <end position="480"/>
    </location>
</feature>
<dbReference type="Pfam" id="PF02541">
    <property type="entry name" value="Ppx-GppA"/>
    <property type="match status" value="1"/>
</dbReference>
<dbReference type="InterPro" id="IPR043129">
    <property type="entry name" value="ATPase_NBD"/>
</dbReference>
<comment type="caution">
    <text evidence="3">The sequence shown here is derived from an EMBL/GenBank/DDBJ whole genome shotgun (WGS) entry which is preliminary data.</text>
</comment>
<evidence type="ECO:0000313" key="4">
    <source>
        <dbReference type="Proteomes" id="UP000559404"/>
    </source>
</evidence>
<dbReference type="EMBL" id="JACEON010000017">
    <property type="protein sequence ID" value="MBA4613316.1"/>
    <property type="molecule type" value="Genomic_DNA"/>
</dbReference>
<reference evidence="3 4" key="1">
    <citation type="submission" date="2020-07" db="EMBL/GenBank/DDBJ databases">
        <authorList>
            <person name="Li M."/>
        </authorList>
    </citation>
    <scope>NUCLEOTIDE SEQUENCE [LARGE SCALE GENOMIC DNA]</scope>
    <source>
        <strain evidence="3 4">DSM 23284</strain>
    </source>
</reference>
<dbReference type="Gene3D" id="3.30.420.40">
    <property type="match status" value="1"/>
</dbReference>
<dbReference type="Pfam" id="PF21697">
    <property type="entry name" value="Ppx_C"/>
    <property type="match status" value="1"/>
</dbReference>
<name>A0A838XXY2_9HYPH</name>
<reference evidence="3 4" key="2">
    <citation type="submission" date="2020-08" db="EMBL/GenBank/DDBJ databases">
        <title>Stappia taiwanensis sp. nov., isolated from a coastal thermal spring.</title>
        <authorList>
            <person name="Kampfer P."/>
        </authorList>
    </citation>
    <scope>NUCLEOTIDE SEQUENCE [LARGE SCALE GENOMIC DNA]</scope>
    <source>
        <strain evidence="3 4">DSM 23284</strain>
    </source>
</reference>
<protein>
    <submittedName>
        <fullName evidence="3">Ppx/GppA family phosphatase</fullName>
    </submittedName>
</protein>
<evidence type="ECO:0000313" key="3">
    <source>
        <dbReference type="EMBL" id="MBA4613316.1"/>
    </source>
</evidence>
<dbReference type="Proteomes" id="UP000559404">
    <property type="component" value="Unassembled WGS sequence"/>
</dbReference>
<dbReference type="SUPFAM" id="SSF53067">
    <property type="entry name" value="Actin-like ATPase domain"/>
    <property type="match status" value="2"/>
</dbReference>
<dbReference type="PANTHER" id="PTHR30005:SF0">
    <property type="entry name" value="RETROGRADE REGULATION PROTEIN 2"/>
    <property type="match status" value="1"/>
</dbReference>
<sequence>MDIGSNSIRLVVYERQARTPTVLFNEKVLAGLGRGLAASGRLSDTAVEMAHKALVRFRRLCDQLGVDNLNILATAATRDAENGAEFIDGVQEICRTPVRLLSGRDEARLAALGIVCGMWRPDGIVGDLGGGSLELVELSGSTIGRGQTLPLGGIRLQEEAGGKLARAQKLTDQALSGVEWLPVGSGKPFYAVGGTWRSLARLHLFQNGYPLNVMHDYAIDAEEAIEFCQIVARRNPDSLDMIDVVSRARRPLLAYGATVMENVLRRSGADRVVMSALGLREGLLYDLLSEEIRAQDPLVEAARELSLLRSRSPDYAEELVVWTDRLFPTVGIDETEYERRLRTAGCLLSDIGWRAHPDYRGEQSLNIISNAGFVGIDHAGRAYLALSVFYRHQGLIDDSLSPRIRELAHSRLKERARLLGGALRLASVLSASVDGILPQIGMAVEEGELVLRLPGELAALEGERLSKRANQFSRLLGLRSRIEAVI</sequence>
<gene>
    <name evidence="3" type="ORF">H1W37_16775</name>
</gene>
<dbReference type="SUPFAM" id="SSF109604">
    <property type="entry name" value="HD-domain/PDEase-like"/>
    <property type="match status" value="1"/>
</dbReference>
<dbReference type="Gene3D" id="3.30.420.150">
    <property type="entry name" value="Exopolyphosphatase. Domain 2"/>
    <property type="match status" value="1"/>
</dbReference>
<dbReference type="AlphaFoldDB" id="A0A838XXY2"/>
<dbReference type="InterPro" id="IPR048951">
    <property type="entry name" value="Ppx_C"/>
</dbReference>
<proteinExistence type="predicted"/>
<dbReference type="Gene3D" id="1.10.3210.10">
    <property type="entry name" value="Hypothetical protein af1432"/>
    <property type="match status" value="1"/>
</dbReference>